<evidence type="ECO:0000256" key="1">
    <source>
        <dbReference type="SAM" id="Phobius"/>
    </source>
</evidence>
<protein>
    <recommendedName>
        <fullName evidence="4">Cardiolipin synthase N-terminal domain-containing protein</fullName>
    </recommendedName>
</protein>
<evidence type="ECO:0008006" key="4">
    <source>
        <dbReference type="Google" id="ProtNLM"/>
    </source>
</evidence>
<organism evidence="2 3">
    <name type="scientific">Zhouia spongiae</name>
    <dbReference type="NCBI Taxonomy" id="2202721"/>
    <lineage>
        <taxon>Bacteria</taxon>
        <taxon>Pseudomonadati</taxon>
        <taxon>Bacteroidota</taxon>
        <taxon>Flavobacteriia</taxon>
        <taxon>Flavobacteriales</taxon>
        <taxon>Flavobacteriaceae</taxon>
        <taxon>Zhouia</taxon>
    </lineage>
</organism>
<keyword evidence="1" id="KW-0472">Membrane</keyword>
<keyword evidence="3" id="KW-1185">Reference proteome</keyword>
<keyword evidence="1" id="KW-0812">Transmembrane</keyword>
<keyword evidence="1" id="KW-1133">Transmembrane helix</keyword>
<sequence length="62" mass="7165">MLSKGQIIFAILFFIAFVGIIVYTYAKDKKLHSKYYKGALWVLIGFILFIAVLSLLKYFIRG</sequence>
<name>A0ABY3YHP0_9FLAO</name>
<dbReference type="EMBL" id="CP094326">
    <property type="protein sequence ID" value="UNY97380.1"/>
    <property type="molecule type" value="Genomic_DNA"/>
</dbReference>
<evidence type="ECO:0000313" key="3">
    <source>
        <dbReference type="Proteomes" id="UP000829476"/>
    </source>
</evidence>
<accession>A0ABY3YHP0</accession>
<gene>
    <name evidence="2" type="ORF">MQE36_09760</name>
</gene>
<proteinExistence type="predicted"/>
<evidence type="ECO:0000313" key="2">
    <source>
        <dbReference type="EMBL" id="UNY97380.1"/>
    </source>
</evidence>
<feature type="transmembrane region" description="Helical" evidence="1">
    <location>
        <begin position="6"/>
        <end position="26"/>
    </location>
</feature>
<reference evidence="2 3" key="1">
    <citation type="journal article" date="2018" name="Int. J. Syst. Evol. Microbiol.">
        <title>Zhouia spongiae sp. nov., isolated from a marine sponge.</title>
        <authorList>
            <person name="Zhuang L."/>
            <person name="Lin B."/>
            <person name="Qin F."/>
            <person name="Luo L."/>
        </authorList>
    </citation>
    <scope>NUCLEOTIDE SEQUENCE [LARGE SCALE GENOMIC DNA]</scope>
    <source>
        <strain evidence="2 3">HN-Y44</strain>
    </source>
</reference>
<feature type="transmembrane region" description="Helical" evidence="1">
    <location>
        <begin position="38"/>
        <end position="60"/>
    </location>
</feature>
<dbReference type="Proteomes" id="UP000829476">
    <property type="component" value="Chromosome"/>
</dbReference>